<keyword evidence="2" id="KW-1185">Reference proteome</keyword>
<proteinExistence type="predicted"/>
<dbReference type="Proteomes" id="UP000651475">
    <property type="component" value="Unassembled WGS sequence"/>
</dbReference>
<organism evidence="1 2">
    <name type="scientific">Parabacteroides hominis</name>
    <dbReference type="NCBI Taxonomy" id="2763057"/>
    <lineage>
        <taxon>Bacteria</taxon>
        <taxon>Pseudomonadati</taxon>
        <taxon>Bacteroidota</taxon>
        <taxon>Bacteroidia</taxon>
        <taxon>Bacteroidales</taxon>
        <taxon>Tannerellaceae</taxon>
        <taxon>Parabacteroides</taxon>
    </lineage>
</organism>
<evidence type="ECO:0000313" key="2">
    <source>
        <dbReference type="Proteomes" id="UP000651475"/>
    </source>
</evidence>
<comment type="caution">
    <text evidence="1">The sequence shown here is derived from an EMBL/GenBank/DDBJ whole genome shotgun (WGS) entry which is preliminary data.</text>
</comment>
<dbReference type="Pfam" id="PF11589">
    <property type="entry name" value="DUF3244"/>
    <property type="match status" value="1"/>
</dbReference>
<protein>
    <submittedName>
        <fullName evidence="1">DUF3244 domain-containing protein</fullName>
    </submittedName>
</protein>
<dbReference type="InterPro" id="IPR021638">
    <property type="entry name" value="DUF3244"/>
</dbReference>
<dbReference type="RefSeq" id="WP_186930876.1">
    <property type="nucleotide sequence ID" value="NZ_JACOOJ010000034.1"/>
</dbReference>
<reference evidence="1 2" key="1">
    <citation type="submission" date="2020-08" db="EMBL/GenBank/DDBJ databases">
        <title>Genome public.</title>
        <authorList>
            <person name="Liu C."/>
            <person name="Sun Q."/>
        </authorList>
    </citation>
    <scope>NUCLEOTIDE SEQUENCE [LARGE SCALE GENOMIC DNA]</scope>
    <source>
        <strain evidence="1 2">NSJ-79</strain>
    </source>
</reference>
<gene>
    <name evidence="1" type="ORF">H8S65_16055</name>
</gene>
<accession>A0ABR7DS43</accession>
<sequence length="114" mass="12842">MIIVWGLTFVSPVILSAKVTDTRDIELRTKAGNKELRSLPPVRAWIDNQTVYVLFLDLPSTATVVITNTENSEIQTMSFSFPQTVSILMSQESSGGYEIEISYEEKIFTGEFKM</sequence>
<dbReference type="Gene3D" id="2.60.40.3080">
    <property type="match status" value="1"/>
</dbReference>
<name>A0ABR7DS43_9BACT</name>
<dbReference type="EMBL" id="JACOOJ010000034">
    <property type="protein sequence ID" value="MBC5634258.1"/>
    <property type="molecule type" value="Genomic_DNA"/>
</dbReference>
<evidence type="ECO:0000313" key="1">
    <source>
        <dbReference type="EMBL" id="MBC5634258.1"/>
    </source>
</evidence>